<comment type="caution">
    <text evidence="1">The sequence shown here is derived from an EMBL/GenBank/DDBJ whole genome shotgun (WGS) entry which is preliminary data.</text>
</comment>
<dbReference type="EMBL" id="JZSH01000045">
    <property type="protein sequence ID" value="KJF78455.1"/>
    <property type="molecule type" value="Genomic_DNA"/>
</dbReference>
<dbReference type="NCBIfam" id="NF007494">
    <property type="entry name" value="PRK10089.1-3"/>
    <property type="match status" value="1"/>
</dbReference>
<dbReference type="PATRIC" id="fig|582.24.peg.1821"/>
<protein>
    <submittedName>
        <fullName evidence="1">tRNA-binding protein</fullName>
    </submittedName>
</protein>
<dbReference type="CDD" id="cd02798">
    <property type="entry name" value="tRNA_bind_CsaA"/>
    <property type="match status" value="1"/>
</dbReference>
<dbReference type="PANTHER" id="PTHR11586">
    <property type="entry name" value="TRNA-AMINOACYLATION COFACTOR ARC1 FAMILY MEMBER"/>
    <property type="match status" value="1"/>
</dbReference>
<dbReference type="Proteomes" id="UP000032582">
    <property type="component" value="Unassembled WGS sequence"/>
</dbReference>
<sequence length="113" mass="12209">MTSAEIEWADFEKVELRVGVVLTAELNPKARKPAYIFTVDFGEFGVKTSSAQVTALYKPEELIGRQVLCVCNFAPKRVAGVKSEVLITGAANADGDIVLAEFSLPVPAGHRLM</sequence>
<accession>A0A0D8L8Z7</accession>
<dbReference type="PANTHER" id="PTHR11586:SF37">
    <property type="entry name" value="TRNA-BINDING DOMAIN-CONTAINING PROTEIN"/>
    <property type="match status" value="1"/>
</dbReference>
<dbReference type="Pfam" id="PF01588">
    <property type="entry name" value="tRNA_bind"/>
    <property type="match status" value="1"/>
</dbReference>
<evidence type="ECO:0000313" key="1">
    <source>
        <dbReference type="EMBL" id="KJF78455.1"/>
    </source>
</evidence>
<dbReference type="RefSeq" id="WP_025152152.1">
    <property type="nucleotide sequence ID" value="NZ_JACOMI010000001.1"/>
</dbReference>
<evidence type="ECO:0000313" key="2">
    <source>
        <dbReference type="Proteomes" id="UP000032582"/>
    </source>
</evidence>
<dbReference type="GO" id="GO:0000049">
    <property type="term" value="F:tRNA binding"/>
    <property type="evidence" value="ECO:0007669"/>
    <property type="project" value="UniProtKB-UniRule"/>
</dbReference>
<reference evidence="1 2" key="1">
    <citation type="submission" date="2015-02" db="EMBL/GenBank/DDBJ databases">
        <title>Whole genome shotgun sequencing of cultured foodborne pathogen.</title>
        <authorList>
            <person name="Timme R."/>
            <person name="Allard M.W."/>
            <person name="Strain E."/>
            <person name="Evans P.S."/>
            <person name="Brown E."/>
        </authorList>
    </citation>
    <scope>NUCLEOTIDE SEQUENCE [LARGE SCALE GENOMIC DNA]</scope>
    <source>
        <strain evidence="1 2">GCSL-TSO-24</strain>
    </source>
</reference>
<gene>
    <name evidence="1" type="ORF">UA45_05945</name>
</gene>
<dbReference type="InterPro" id="IPR012340">
    <property type="entry name" value="NA-bd_OB-fold"/>
</dbReference>
<dbReference type="NCBIfam" id="NF007495">
    <property type="entry name" value="PRK10089.1-4"/>
    <property type="match status" value="1"/>
</dbReference>
<dbReference type="FunFam" id="2.40.50.140:FF:000165">
    <property type="entry name" value="Chaperone CsaA"/>
    <property type="match status" value="1"/>
</dbReference>
<organism evidence="1 2">
    <name type="scientific">Morganella morganii</name>
    <name type="common">Proteus morganii</name>
    <dbReference type="NCBI Taxonomy" id="582"/>
    <lineage>
        <taxon>Bacteria</taxon>
        <taxon>Pseudomonadati</taxon>
        <taxon>Pseudomonadota</taxon>
        <taxon>Gammaproteobacteria</taxon>
        <taxon>Enterobacterales</taxon>
        <taxon>Morganellaceae</taxon>
        <taxon>Morganella</taxon>
    </lineage>
</organism>
<name>A0A0D8L8Z7_MORMO</name>
<dbReference type="PROSITE" id="PS50886">
    <property type="entry name" value="TRBD"/>
    <property type="match status" value="1"/>
</dbReference>
<proteinExistence type="predicted"/>
<dbReference type="SUPFAM" id="SSF50249">
    <property type="entry name" value="Nucleic acid-binding proteins"/>
    <property type="match status" value="1"/>
</dbReference>
<dbReference type="AlphaFoldDB" id="A0A0D8L8Z7"/>
<dbReference type="NCBIfam" id="TIGR02222">
    <property type="entry name" value="chap_CsaA"/>
    <property type="match status" value="1"/>
</dbReference>
<dbReference type="InterPro" id="IPR008231">
    <property type="entry name" value="CsaA"/>
</dbReference>
<dbReference type="Gene3D" id="2.40.50.140">
    <property type="entry name" value="Nucleic acid-binding proteins"/>
    <property type="match status" value="1"/>
</dbReference>
<dbReference type="InterPro" id="IPR002547">
    <property type="entry name" value="tRNA-bd_dom"/>
</dbReference>
<dbReference type="InterPro" id="IPR051270">
    <property type="entry name" value="Tyrosine-tRNA_ligase_regulator"/>
</dbReference>